<dbReference type="EnsemblPlants" id="Pp3c13_2030V3.1">
    <property type="protein sequence ID" value="Pp3c13_2030V3.1"/>
    <property type="gene ID" value="Pp3c13_2030"/>
</dbReference>
<evidence type="ECO:0000256" key="1">
    <source>
        <dbReference type="ARBA" id="ARBA00004123"/>
    </source>
</evidence>
<dbReference type="Gramene" id="Pp3c13_2030V3.2">
    <property type="protein sequence ID" value="Pp3c13_2030V3.2"/>
    <property type="gene ID" value="Pp3c13_2030"/>
</dbReference>
<dbReference type="InterPro" id="IPR008721">
    <property type="entry name" value="ORC6_cyclin_first"/>
</dbReference>
<evidence type="ECO:0000256" key="5">
    <source>
        <dbReference type="ARBA" id="ARBA00023242"/>
    </source>
</evidence>
<dbReference type="EMBL" id="ABEU02000013">
    <property type="protein sequence ID" value="PNR42032.1"/>
    <property type="molecule type" value="Genomic_DNA"/>
</dbReference>
<evidence type="ECO:0000256" key="2">
    <source>
        <dbReference type="ARBA" id="ARBA00010840"/>
    </source>
</evidence>
<dbReference type="OrthoDB" id="5552484at2759"/>
<protein>
    <recommendedName>
        <fullName evidence="12">Origin recognition complex subunit 6</fullName>
    </recommendedName>
</protein>
<dbReference type="PaxDb" id="3218-PP1S107_208V6.1"/>
<comment type="subcellular location">
    <subcellularLocation>
        <location evidence="1">Nucleus</location>
    </subcellularLocation>
</comment>
<dbReference type="Pfam" id="PF05460">
    <property type="entry name" value="ORC6"/>
    <property type="match status" value="1"/>
</dbReference>
<dbReference type="Gramene" id="Pp3c13_2030V3.1">
    <property type="protein sequence ID" value="Pp3c13_2030V3.1"/>
    <property type="gene ID" value="Pp3c13_2030"/>
</dbReference>
<dbReference type="InterPro" id="IPR054113">
    <property type="entry name" value="ORC6_cyclin-like_2nd"/>
</dbReference>
<keyword evidence="5" id="KW-0539">Nucleus</keyword>
<dbReference type="Pfam" id="PF21913">
    <property type="entry name" value="ORC6_2nd"/>
    <property type="match status" value="1"/>
</dbReference>
<dbReference type="EnsemblPlants" id="Pp3c13_2030V3.2">
    <property type="protein sequence ID" value="Pp3c13_2030V3.2"/>
    <property type="gene ID" value="Pp3c13_2030"/>
</dbReference>
<dbReference type="AlphaFoldDB" id="A0A2K1JKC9"/>
<proteinExistence type="inferred from homology"/>
<name>A0A2K1JKC9_PHYPA</name>
<dbReference type="Proteomes" id="UP000006727">
    <property type="component" value="Chromosome 13"/>
</dbReference>
<dbReference type="GO" id="GO:0006270">
    <property type="term" value="P:DNA replication initiation"/>
    <property type="evidence" value="ECO:0000318"/>
    <property type="project" value="GO_Central"/>
</dbReference>
<dbReference type="GO" id="GO:0003677">
    <property type="term" value="F:DNA binding"/>
    <property type="evidence" value="ECO:0007669"/>
    <property type="project" value="UniProtKB-KW"/>
</dbReference>
<dbReference type="PANTHER" id="PTHR13394:SF0">
    <property type="entry name" value="ORIGIN RECOGNITION COMPLEX SUBUNIT 6"/>
    <property type="match status" value="1"/>
</dbReference>
<evidence type="ECO:0000259" key="8">
    <source>
        <dbReference type="Pfam" id="PF21913"/>
    </source>
</evidence>
<evidence type="ECO:0000256" key="4">
    <source>
        <dbReference type="ARBA" id="ARBA00023125"/>
    </source>
</evidence>
<evidence type="ECO:0008006" key="12">
    <source>
        <dbReference type="Google" id="ProtNLM"/>
    </source>
</evidence>
<feature type="domain" description="ORC6 first cyclin-like" evidence="7">
    <location>
        <begin position="8"/>
        <end position="90"/>
    </location>
</feature>
<dbReference type="OMA" id="RKSHYLN"/>
<feature type="domain" description="ORC6 second cyclin-like" evidence="8">
    <location>
        <begin position="94"/>
        <end position="184"/>
    </location>
</feature>
<evidence type="ECO:0000313" key="10">
    <source>
        <dbReference type="EnsemblPlants" id="Pp3c13_2030V3.1"/>
    </source>
</evidence>
<dbReference type="GO" id="GO:0005664">
    <property type="term" value="C:nuclear origin of replication recognition complex"/>
    <property type="evidence" value="ECO:0000318"/>
    <property type="project" value="GO_Central"/>
</dbReference>
<evidence type="ECO:0000259" key="7">
    <source>
        <dbReference type="Pfam" id="PF05460"/>
    </source>
</evidence>
<dbReference type="STRING" id="3218.A0A2K1JKC9"/>
<dbReference type="KEGG" id="ppp:112290264"/>
<organism evidence="9">
    <name type="scientific">Physcomitrium patens</name>
    <name type="common">Spreading-leaved earth moss</name>
    <name type="synonym">Physcomitrella patens</name>
    <dbReference type="NCBI Taxonomy" id="3218"/>
    <lineage>
        <taxon>Eukaryota</taxon>
        <taxon>Viridiplantae</taxon>
        <taxon>Streptophyta</taxon>
        <taxon>Embryophyta</taxon>
        <taxon>Bryophyta</taxon>
        <taxon>Bryophytina</taxon>
        <taxon>Bryopsida</taxon>
        <taxon>Funariidae</taxon>
        <taxon>Funariales</taxon>
        <taxon>Funariaceae</taxon>
        <taxon>Physcomitrium</taxon>
    </lineage>
</organism>
<evidence type="ECO:0000313" key="11">
    <source>
        <dbReference type="Proteomes" id="UP000006727"/>
    </source>
</evidence>
<dbReference type="CDD" id="cd11583">
    <property type="entry name" value="Orc6_mid"/>
    <property type="match status" value="1"/>
</dbReference>
<gene>
    <name evidence="10" type="primary">LOC112290264</name>
    <name evidence="9" type="ORF">PHYPA_016861</name>
</gene>
<dbReference type="RefSeq" id="XP_024392147.1">
    <property type="nucleotide sequence ID" value="XM_024536379.2"/>
</dbReference>
<comment type="similarity">
    <text evidence="2">Belongs to the ORC6 family.</text>
</comment>
<keyword evidence="4" id="KW-0238">DNA-binding</keyword>
<dbReference type="Gene3D" id="1.10.472.10">
    <property type="entry name" value="Cyclin-like"/>
    <property type="match status" value="1"/>
</dbReference>
<accession>A0A2K1JKC9</accession>
<keyword evidence="11" id="KW-1185">Reference proteome</keyword>
<feature type="compositionally biased region" description="Acidic residues" evidence="6">
    <location>
        <begin position="222"/>
        <end position="235"/>
    </location>
</feature>
<evidence type="ECO:0000313" key="9">
    <source>
        <dbReference type="EMBL" id="PNR42032.1"/>
    </source>
</evidence>
<evidence type="ECO:0000256" key="6">
    <source>
        <dbReference type="SAM" id="MobiDB-lite"/>
    </source>
</evidence>
<dbReference type="GeneID" id="112290264"/>
<reference evidence="9 11" key="2">
    <citation type="journal article" date="2018" name="Plant J.">
        <title>The Physcomitrella patens chromosome-scale assembly reveals moss genome structure and evolution.</title>
        <authorList>
            <person name="Lang D."/>
            <person name="Ullrich K.K."/>
            <person name="Murat F."/>
            <person name="Fuchs J."/>
            <person name="Jenkins J."/>
            <person name="Haas F.B."/>
            <person name="Piednoel M."/>
            <person name="Gundlach H."/>
            <person name="Van Bel M."/>
            <person name="Meyberg R."/>
            <person name="Vives C."/>
            <person name="Morata J."/>
            <person name="Symeonidi A."/>
            <person name="Hiss M."/>
            <person name="Muchero W."/>
            <person name="Kamisugi Y."/>
            <person name="Saleh O."/>
            <person name="Blanc G."/>
            <person name="Decker E.L."/>
            <person name="van Gessel N."/>
            <person name="Grimwood J."/>
            <person name="Hayes R.D."/>
            <person name="Graham S.W."/>
            <person name="Gunter L.E."/>
            <person name="McDaniel S.F."/>
            <person name="Hoernstein S.N.W."/>
            <person name="Larsson A."/>
            <person name="Li F.W."/>
            <person name="Perroud P.F."/>
            <person name="Phillips J."/>
            <person name="Ranjan P."/>
            <person name="Rokshar D.S."/>
            <person name="Rothfels C.J."/>
            <person name="Schneider L."/>
            <person name="Shu S."/>
            <person name="Stevenson D.W."/>
            <person name="Thummler F."/>
            <person name="Tillich M."/>
            <person name="Villarreal Aguilar J.C."/>
            <person name="Widiez T."/>
            <person name="Wong G.K."/>
            <person name="Wymore A."/>
            <person name="Zhang Y."/>
            <person name="Zimmer A.D."/>
            <person name="Quatrano R.S."/>
            <person name="Mayer K.F.X."/>
            <person name="Goodstein D."/>
            <person name="Casacuberta J.M."/>
            <person name="Vandepoele K."/>
            <person name="Reski R."/>
            <person name="Cuming A.C."/>
            <person name="Tuskan G.A."/>
            <person name="Maumus F."/>
            <person name="Salse J."/>
            <person name="Schmutz J."/>
            <person name="Rensing S.A."/>
        </authorList>
    </citation>
    <scope>NUCLEOTIDE SEQUENCE [LARGE SCALE GENOMIC DNA]</scope>
    <source>
        <strain evidence="10 11">cv. Gransden 2004</strain>
    </source>
</reference>
<dbReference type="InterPro" id="IPR020529">
    <property type="entry name" value="ORC6_met/pln"/>
</dbReference>
<dbReference type="FunCoup" id="A0A2K1JKC9">
    <property type="interactions" value="1663"/>
</dbReference>
<keyword evidence="3" id="KW-0235">DNA replication</keyword>
<reference evidence="10" key="3">
    <citation type="submission" date="2020-12" db="UniProtKB">
        <authorList>
            <consortium name="EnsemblPlants"/>
        </authorList>
    </citation>
    <scope>IDENTIFICATION</scope>
</reference>
<reference evidence="9 11" key="1">
    <citation type="journal article" date="2008" name="Science">
        <title>The Physcomitrella genome reveals evolutionary insights into the conquest of land by plants.</title>
        <authorList>
            <person name="Rensing S."/>
            <person name="Lang D."/>
            <person name="Zimmer A."/>
            <person name="Terry A."/>
            <person name="Salamov A."/>
            <person name="Shapiro H."/>
            <person name="Nishiyama T."/>
            <person name="Perroud P.-F."/>
            <person name="Lindquist E."/>
            <person name="Kamisugi Y."/>
            <person name="Tanahashi T."/>
            <person name="Sakakibara K."/>
            <person name="Fujita T."/>
            <person name="Oishi K."/>
            <person name="Shin-I T."/>
            <person name="Kuroki Y."/>
            <person name="Toyoda A."/>
            <person name="Suzuki Y."/>
            <person name="Hashimoto A."/>
            <person name="Yamaguchi K."/>
            <person name="Sugano A."/>
            <person name="Kohara Y."/>
            <person name="Fujiyama A."/>
            <person name="Anterola A."/>
            <person name="Aoki S."/>
            <person name="Ashton N."/>
            <person name="Barbazuk W.B."/>
            <person name="Barker E."/>
            <person name="Bennetzen J."/>
            <person name="Bezanilla M."/>
            <person name="Blankenship R."/>
            <person name="Cho S.H."/>
            <person name="Dutcher S."/>
            <person name="Estelle M."/>
            <person name="Fawcett J.A."/>
            <person name="Gundlach H."/>
            <person name="Hanada K."/>
            <person name="Heyl A."/>
            <person name="Hicks K.A."/>
            <person name="Hugh J."/>
            <person name="Lohr M."/>
            <person name="Mayer K."/>
            <person name="Melkozernov A."/>
            <person name="Murata T."/>
            <person name="Nelson D."/>
            <person name="Pils B."/>
            <person name="Prigge M."/>
            <person name="Reiss B."/>
            <person name="Renner T."/>
            <person name="Rombauts S."/>
            <person name="Rushton P."/>
            <person name="Sanderfoot A."/>
            <person name="Schween G."/>
            <person name="Shiu S.-H."/>
            <person name="Stueber K."/>
            <person name="Theodoulou F.L."/>
            <person name="Tu H."/>
            <person name="Van de Peer Y."/>
            <person name="Verrier P.J."/>
            <person name="Waters E."/>
            <person name="Wood A."/>
            <person name="Yang L."/>
            <person name="Cove D."/>
            <person name="Cuming A."/>
            <person name="Hasebe M."/>
            <person name="Lucas S."/>
            <person name="Mishler D.B."/>
            <person name="Reski R."/>
            <person name="Grigoriev I."/>
            <person name="Quatrano R.S."/>
            <person name="Boore J.L."/>
        </authorList>
    </citation>
    <scope>NUCLEOTIDE SEQUENCE [LARGE SCALE GENOMIC DNA]</scope>
    <source>
        <strain evidence="10 11">cv. Gransden 2004</strain>
    </source>
</reference>
<feature type="region of interest" description="Disordered" evidence="6">
    <location>
        <begin position="213"/>
        <end position="235"/>
    </location>
</feature>
<sequence length="301" mass="33368">MDMKSLQLKLGLIDQPKVVRKAQELLRLCRLHFNSSSMGVGEICKSVICFELACGELQLSLDRQKAVRVSGMSEKAYVRSLTALQNALGLRPKVDVRELAIQFGCIRLIGAVQRVLSLYKQRFVAALPESRRTSADFSRPAFTAAAFFLCSRKNKLKVDKIRLMEICGASDPEFSNIIASMNDLCFDLVGMEKEKRDPKTIKSNEDLLTVNVSGKRSRDTDEASESDAESIDNEDDLVIPAAKRSRKAINSKAYQEWKASISAAREALKNSAADAAKKPTRQAKLCFEKIETSHIISTSAS</sequence>
<evidence type="ECO:0000256" key="3">
    <source>
        <dbReference type="ARBA" id="ARBA00022705"/>
    </source>
</evidence>
<dbReference type="PANTHER" id="PTHR13394">
    <property type="entry name" value="ORIGIN RECOGNITION COMPLEX SUBUNIT 6"/>
    <property type="match status" value="1"/>
</dbReference>